<accession>A0A7S2DKW3</accession>
<dbReference type="AlphaFoldDB" id="A0A7S2DKW3"/>
<gene>
    <name evidence="1" type="ORF">AAND1436_LOCUS26815</name>
</gene>
<proteinExistence type="predicted"/>
<evidence type="ECO:0000313" key="1">
    <source>
        <dbReference type="EMBL" id="CAD9457429.1"/>
    </source>
</evidence>
<dbReference type="EMBL" id="HBGQ01055245">
    <property type="protein sequence ID" value="CAD9457429.1"/>
    <property type="molecule type" value="Transcribed_RNA"/>
</dbReference>
<reference evidence="1" key="1">
    <citation type="submission" date="2021-01" db="EMBL/GenBank/DDBJ databases">
        <authorList>
            <person name="Corre E."/>
            <person name="Pelletier E."/>
            <person name="Niang G."/>
            <person name="Scheremetjew M."/>
            <person name="Finn R."/>
            <person name="Kale V."/>
            <person name="Holt S."/>
            <person name="Cochrane G."/>
            <person name="Meng A."/>
            <person name="Brown T."/>
            <person name="Cohen L."/>
        </authorList>
    </citation>
    <scope>NUCLEOTIDE SEQUENCE</scope>
    <source>
        <strain evidence="1">CCMP2222</strain>
    </source>
</reference>
<name>A0A7S2DKW3_9DINO</name>
<organism evidence="1">
    <name type="scientific">Alexandrium andersonii</name>
    <dbReference type="NCBI Taxonomy" id="327968"/>
    <lineage>
        <taxon>Eukaryota</taxon>
        <taxon>Sar</taxon>
        <taxon>Alveolata</taxon>
        <taxon>Dinophyceae</taxon>
        <taxon>Gonyaulacales</taxon>
        <taxon>Pyrocystaceae</taxon>
        <taxon>Alexandrium</taxon>
    </lineage>
</organism>
<sequence>MAAAEIAWASPAVQAAFAPGQVAGFEGVLRDVLRRIGEGGMLLKELGQDAEVVRARQTYGVPNKRKLKAILEQCPGIFELFGEGDTQSVRLCPSASPTHSTEPQG</sequence>
<protein>
    <submittedName>
        <fullName evidence="1">Uncharacterized protein</fullName>
    </submittedName>
</protein>